<evidence type="ECO:0000313" key="1">
    <source>
        <dbReference type="EMBL" id="KAB0393577.1"/>
    </source>
</evidence>
<gene>
    <name evidence="1" type="ORF">E2I00_006575</name>
</gene>
<dbReference type="EMBL" id="SGJD01003118">
    <property type="protein sequence ID" value="KAB0393577.1"/>
    <property type="molecule type" value="Genomic_DNA"/>
</dbReference>
<feature type="non-terminal residue" evidence="1">
    <location>
        <position position="1"/>
    </location>
</feature>
<feature type="non-terminal residue" evidence="1">
    <location>
        <position position="97"/>
    </location>
</feature>
<organism evidence="1 2">
    <name type="scientific">Balaenoptera physalus</name>
    <name type="common">Fin whale</name>
    <name type="synonym">Balaena physalus</name>
    <dbReference type="NCBI Taxonomy" id="9770"/>
    <lineage>
        <taxon>Eukaryota</taxon>
        <taxon>Metazoa</taxon>
        <taxon>Chordata</taxon>
        <taxon>Craniata</taxon>
        <taxon>Vertebrata</taxon>
        <taxon>Euteleostomi</taxon>
        <taxon>Mammalia</taxon>
        <taxon>Eutheria</taxon>
        <taxon>Laurasiatheria</taxon>
        <taxon>Artiodactyla</taxon>
        <taxon>Whippomorpha</taxon>
        <taxon>Cetacea</taxon>
        <taxon>Mysticeti</taxon>
        <taxon>Balaenopteridae</taxon>
        <taxon>Balaenoptera</taxon>
    </lineage>
</organism>
<name>A0A643BZZ2_BALPH</name>
<dbReference type="PANTHER" id="PTHR14387:SF7">
    <property type="entry name" value="THYROID ADENOMA-ASSOCIATED PROTEIN"/>
    <property type="match status" value="1"/>
</dbReference>
<protein>
    <submittedName>
        <fullName evidence="1">Uncharacterized protein</fullName>
    </submittedName>
</protein>
<comment type="caution">
    <text evidence="1">The sequence shown here is derived from an EMBL/GenBank/DDBJ whole genome shotgun (WGS) entry which is preliminary data.</text>
</comment>
<proteinExistence type="predicted"/>
<reference evidence="1 2" key="1">
    <citation type="journal article" date="2019" name="PLoS ONE">
        <title>Genomic analyses reveal an absence of contemporary introgressive admixture between fin whales and blue whales, despite known hybrids.</title>
        <authorList>
            <person name="Westbury M.V."/>
            <person name="Petersen B."/>
            <person name="Lorenzen E.D."/>
        </authorList>
    </citation>
    <scope>NUCLEOTIDE SEQUENCE [LARGE SCALE GENOMIC DNA]</scope>
    <source>
        <strain evidence="1">FinWhale-01</strain>
    </source>
</reference>
<accession>A0A643BZZ2</accession>
<dbReference type="PANTHER" id="PTHR14387">
    <property type="entry name" value="THADA/DEATH RECEPTOR INTERACTING PROTEIN"/>
    <property type="match status" value="1"/>
</dbReference>
<dbReference type="AlphaFoldDB" id="A0A643BZZ2"/>
<dbReference type="OrthoDB" id="73997at2759"/>
<sequence length="97" mass="10768">SLQLVSEWRPVVEKLLVTSYRLSAVVSPVIQSSSPEGLIPMDTDAESASRLQTILNEIQPRDTNDYFNRAKILKECDSFDLEDLSASVPNIDTSAEI</sequence>
<dbReference type="GO" id="GO:0005829">
    <property type="term" value="C:cytosol"/>
    <property type="evidence" value="ECO:0007669"/>
    <property type="project" value="TreeGrafter"/>
</dbReference>
<dbReference type="Proteomes" id="UP000437017">
    <property type="component" value="Unassembled WGS sequence"/>
</dbReference>
<dbReference type="GO" id="GO:0030488">
    <property type="term" value="P:tRNA methylation"/>
    <property type="evidence" value="ECO:0007669"/>
    <property type="project" value="TreeGrafter"/>
</dbReference>
<dbReference type="InterPro" id="IPR051954">
    <property type="entry name" value="tRNA_methyltransferase_THADA"/>
</dbReference>
<keyword evidence="2" id="KW-1185">Reference proteome</keyword>
<evidence type="ECO:0000313" key="2">
    <source>
        <dbReference type="Proteomes" id="UP000437017"/>
    </source>
</evidence>